<evidence type="ECO:0000256" key="5">
    <source>
        <dbReference type="ARBA" id="ARBA00022989"/>
    </source>
</evidence>
<gene>
    <name evidence="12" type="ORF">K443DRAFT_684537</name>
</gene>
<evidence type="ECO:0000256" key="6">
    <source>
        <dbReference type="ARBA" id="ARBA00023040"/>
    </source>
</evidence>
<feature type="transmembrane region" description="Helical" evidence="11">
    <location>
        <begin position="110"/>
        <end position="130"/>
    </location>
</feature>
<keyword evidence="5 11" id="KW-1133">Transmembrane helix</keyword>
<name>A0A0C9WIS6_9AGAR</name>
<dbReference type="PRINTS" id="PR00899">
    <property type="entry name" value="GPCRSTE3"/>
</dbReference>
<dbReference type="Pfam" id="PF02076">
    <property type="entry name" value="STE3"/>
    <property type="match status" value="1"/>
</dbReference>
<dbReference type="CDD" id="cd14966">
    <property type="entry name" value="7tmD_STE3"/>
    <property type="match status" value="1"/>
</dbReference>
<dbReference type="InterPro" id="IPR001546">
    <property type="entry name" value="GPCR_Pheromne_A_rcpt"/>
</dbReference>
<protein>
    <submittedName>
        <fullName evidence="12">Uncharacterized protein</fullName>
    </submittedName>
</protein>
<reference evidence="12 13" key="1">
    <citation type="submission" date="2014-04" db="EMBL/GenBank/DDBJ databases">
        <authorList>
            <consortium name="DOE Joint Genome Institute"/>
            <person name="Kuo A."/>
            <person name="Kohler A."/>
            <person name="Nagy L.G."/>
            <person name="Floudas D."/>
            <person name="Copeland A."/>
            <person name="Barry K.W."/>
            <person name="Cichocki N."/>
            <person name="Veneault-Fourrey C."/>
            <person name="LaButti K."/>
            <person name="Lindquist E.A."/>
            <person name="Lipzen A."/>
            <person name="Lundell T."/>
            <person name="Morin E."/>
            <person name="Murat C."/>
            <person name="Sun H."/>
            <person name="Tunlid A."/>
            <person name="Henrissat B."/>
            <person name="Grigoriev I.V."/>
            <person name="Hibbett D.S."/>
            <person name="Martin F."/>
            <person name="Nordberg H.P."/>
            <person name="Cantor M.N."/>
            <person name="Hua S.X."/>
        </authorList>
    </citation>
    <scope>NUCLEOTIDE SEQUENCE [LARGE SCALE GENOMIC DNA]</scope>
    <source>
        <strain evidence="12 13">LaAM-08-1</strain>
    </source>
</reference>
<evidence type="ECO:0000256" key="4">
    <source>
        <dbReference type="ARBA" id="ARBA00022692"/>
    </source>
</evidence>
<keyword evidence="7 11" id="KW-0472">Membrane</keyword>
<feature type="transmembrane region" description="Helical" evidence="11">
    <location>
        <begin position="150"/>
        <end position="176"/>
    </location>
</feature>
<feature type="region of interest" description="Disordered" evidence="10">
    <location>
        <begin position="322"/>
        <end position="373"/>
    </location>
</feature>
<dbReference type="PANTHER" id="PTHR28097">
    <property type="entry name" value="PHEROMONE A FACTOR RECEPTOR"/>
    <property type="match status" value="1"/>
</dbReference>
<dbReference type="HOGENOM" id="CLU_027592_0_2_1"/>
<evidence type="ECO:0000256" key="9">
    <source>
        <dbReference type="ARBA" id="ARBA00023224"/>
    </source>
</evidence>
<feature type="transmembrane region" description="Helical" evidence="11">
    <location>
        <begin position="29"/>
        <end position="50"/>
    </location>
</feature>
<dbReference type="EMBL" id="KN838842">
    <property type="protein sequence ID" value="KIJ93459.1"/>
    <property type="molecule type" value="Genomic_DNA"/>
</dbReference>
<keyword evidence="9" id="KW-0807">Transducer</keyword>
<keyword evidence="4 11" id="KW-0812">Transmembrane</keyword>
<evidence type="ECO:0000256" key="2">
    <source>
        <dbReference type="ARBA" id="ARBA00011085"/>
    </source>
</evidence>
<evidence type="ECO:0000256" key="10">
    <source>
        <dbReference type="SAM" id="MobiDB-lite"/>
    </source>
</evidence>
<feature type="transmembrane region" description="Helical" evidence="11">
    <location>
        <begin position="205"/>
        <end position="231"/>
    </location>
</feature>
<feature type="transmembrane region" description="Helical" evidence="11">
    <location>
        <begin position="70"/>
        <end position="89"/>
    </location>
</feature>
<evidence type="ECO:0000256" key="11">
    <source>
        <dbReference type="SAM" id="Phobius"/>
    </source>
</evidence>
<dbReference type="AlphaFoldDB" id="A0A0C9WIS6"/>
<evidence type="ECO:0000256" key="1">
    <source>
        <dbReference type="ARBA" id="ARBA00004141"/>
    </source>
</evidence>
<dbReference type="PANTHER" id="PTHR28097:SF1">
    <property type="entry name" value="PHEROMONE A FACTOR RECEPTOR"/>
    <property type="match status" value="1"/>
</dbReference>
<dbReference type="GO" id="GO:0000750">
    <property type="term" value="P:pheromone-dependent signal transduction involved in conjugation with cellular fusion"/>
    <property type="evidence" value="ECO:0007669"/>
    <property type="project" value="TreeGrafter"/>
</dbReference>
<feature type="transmembrane region" description="Helical" evidence="11">
    <location>
        <begin position="265"/>
        <end position="285"/>
    </location>
</feature>
<accession>A0A0C9WIS6</accession>
<evidence type="ECO:0000256" key="3">
    <source>
        <dbReference type="ARBA" id="ARBA00022507"/>
    </source>
</evidence>
<organism evidence="12 13">
    <name type="scientific">Laccaria amethystina LaAM-08-1</name>
    <dbReference type="NCBI Taxonomy" id="1095629"/>
    <lineage>
        <taxon>Eukaryota</taxon>
        <taxon>Fungi</taxon>
        <taxon>Dikarya</taxon>
        <taxon>Basidiomycota</taxon>
        <taxon>Agaricomycotina</taxon>
        <taxon>Agaricomycetes</taxon>
        <taxon>Agaricomycetidae</taxon>
        <taxon>Agaricales</taxon>
        <taxon>Agaricineae</taxon>
        <taxon>Hydnangiaceae</taxon>
        <taxon>Laccaria</taxon>
    </lineage>
</organism>
<sequence>MHPEFAPVAFIAALCLLIPLPWHWRAGNVATLAMIAWLFVSDIIYAVDAIVWSNHVDIVVPVWCDISTKLIIGANFALPAACLCICIHLEQVASIRRAQTTISDKRRRQYFEAGMCFGLPLLFMALHYVVQGHRFDIIEGYGCRPTTYFSIAALFIVWIPPILLAIAAILFAGLALRHFMLRRLSFAAHLNGSNSALTTSRYLRLMFMAALQMFWSITVTSYTLWFTVMAIPIRPWTNWSDVHSNFSRIDLYPALFTPELVLRTYYALWWMVPVTSFMFVAFFAFGRDAVEEYKKCLVCVRTHVLRITPAAKGFTKSIGSLPTSQSARGKPILSPRLTSSSEGTITMTPLPYKSSMPHSPTKSMRSIDDSDYDATSELSQYESTIPYSYQIEPIVLGSLSDLSPPTPSTIVVSPQDVIDIHPQTPLSPPTPPPTHSH</sequence>
<keyword evidence="6" id="KW-0297">G-protein coupled receptor</keyword>
<comment type="subcellular location">
    <subcellularLocation>
        <location evidence="1">Membrane</location>
        <topology evidence="1">Multi-pass membrane protein</topology>
    </subcellularLocation>
</comment>
<reference evidence="13" key="2">
    <citation type="submission" date="2015-01" db="EMBL/GenBank/DDBJ databases">
        <title>Evolutionary Origins and Diversification of the Mycorrhizal Mutualists.</title>
        <authorList>
            <consortium name="DOE Joint Genome Institute"/>
            <consortium name="Mycorrhizal Genomics Consortium"/>
            <person name="Kohler A."/>
            <person name="Kuo A."/>
            <person name="Nagy L.G."/>
            <person name="Floudas D."/>
            <person name="Copeland A."/>
            <person name="Barry K.W."/>
            <person name="Cichocki N."/>
            <person name="Veneault-Fourrey C."/>
            <person name="LaButti K."/>
            <person name="Lindquist E.A."/>
            <person name="Lipzen A."/>
            <person name="Lundell T."/>
            <person name="Morin E."/>
            <person name="Murat C."/>
            <person name="Riley R."/>
            <person name="Ohm R."/>
            <person name="Sun H."/>
            <person name="Tunlid A."/>
            <person name="Henrissat B."/>
            <person name="Grigoriev I.V."/>
            <person name="Hibbett D.S."/>
            <person name="Martin F."/>
        </authorList>
    </citation>
    <scope>NUCLEOTIDE SEQUENCE [LARGE SCALE GENOMIC DNA]</scope>
    <source>
        <strain evidence="13">LaAM-08-1</strain>
    </source>
</reference>
<keyword evidence="8" id="KW-0675">Receptor</keyword>
<keyword evidence="13" id="KW-1185">Reference proteome</keyword>
<dbReference type="InterPro" id="IPR001499">
    <property type="entry name" value="GPCR_STE3"/>
</dbReference>
<comment type="similarity">
    <text evidence="2">Belongs to the G-protein coupled receptor 4 family.</text>
</comment>
<keyword evidence="3" id="KW-0589">Pheromone response</keyword>
<evidence type="ECO:0000313" key="12">
    <source>
        <dbReference type="EMBL" id="KIJ93459.1"/>
    </source>
</evidence>
<dbReference type="Proteomes" id="UP000054477">
    <property type="component" value="Unassembled WGS sequence"/>
</dbReference>
<evidence type="ECO:0000256" key="8">
    <source>
        <dbReference type="ARBA" id="ARBA00023170"/>
    </source>
</evidence>
<feature type="transmembrane region" description="Helical" evidence="11">
    <location>
        <begin position="6"/>
        <end position="22"/>
    </location>
</feature>
<dbReference type="OrthoDB" id="2874149at2759"/>
<dbReference type="GO" id="GO:0005886">
    <property type="term" value="C:plasma membrane"/>
    <property type="evidence" value="ECO:0007669"/>
    <property type="project" value="TreeGrafter"/>
</dbReference>
<evidence type="ECO:0000256" key="7">
    <source>
        <dbReference type="ARBA" id="ARBA00023136"/>
    </source>
</evidence>
<dbReference type="PRINTS" id="PR00900">
    <property type="entry name" value="PHEROMONEAR"/>
</dbReference>
<evidence type="ECO:0000313" key="13">
    <source>
        <dbReference type="Proteomes" id="UP000054477"/>
    </source>
</evidence>
<proteinExistence type="inferred from homology"/>
<feature type="compositionally biased region" description="Polar residues" evidence="10">
    <location>
        <begin position="336"/>
        <end position="347"/>
    </location>
</feature>
<dbReference type="GO" id="GO:0004933">
    <property type="term" value="F:mating-type a-factor pheromone receptor activity"/>
    <property type="evidence" value="ECO:0007669"/>
    <property type="project" value="InterPro"/>
</dbReference>